<evidence type="ECO:0000256" key="2">
    <source>
        <dbReference type="ARBA" id="ARBA00009810"/>
    </source>
</evidence>
<feature type="domain" description="TonB-dependent receptor-like beta-barrel" evidence="18">
    <location>
        <begin position="275"/>
        <end position="685"/>
    </location>
</feature>
<evidence type="ECO:0000256" key="3">
    <source>
        <dbReference type="ARBA" id="ARBA00022448"/>
    </source>
</evidence>
<evidence type="ECO:0000256" key="11">
    <source>
        <dbReference type="ARBA" id="ARBA00023136"/>
    </source>
</evidence>
<evidence type="ECO:0000313" key="21">
    <source>
        <dbReference type="Proteomes" id="UP001168380"/>
    </source>
</evidence>
<keyword evidence="9" id="KW-0406">Ion transport</keyword>
<dbReference type="Pfam" id="PF07715">
    <property type="entry name" value="Plug"/>
    <property type="match status" value="1"/>
</dbReference>
<keyword evidence="13 14" id="KW-0998">Cell outer membrane</keyword>
<comment type="caution">
    <text evidence="20">The sequence shown here is derived from an EMBL/GenBank/DDBJ whole genome shotgun (WGS) entry which is preliminary data.</text>
</comment>
<keyword evidence="8" id="KW-0408">Iron</keyword>
<gene>
    <name evidence="20" type="ORF">QWI16_15780</name>
</gene>
<sequence length="717" mass="79092">MTVFRHPLAAAILAVVSCSAPFVYAADTAENDNEALPTINVRGVADSSDAYTVGSASTATGLGLSARETPQSMTVVTRQMIEDMNLESLTDVVNSVTGVSARELDSSRQSFSARGFSIDNVQIDGVPMTYSSGWSAGETQSSTVIYDRVEVVRGATGLMTGAGNPSAAINLVRKHAVDKELTGKTSLRLGRWNSVQGELDVTTPLNRSGSVRARVAASYKEADSYIDWREEKTGVFYGIVDADLTDSTRLSVGASYQDNEPTASSWGGLPVWYSDGTRTDWPRSKNIGTKWTSWASTNTTYFAHLLHQFDNQWIAELRYDHNENDGKLNLLYTSGTVDKETGLGLSPSISRYDNTREQDNMTLRVNGPLSLFGREHELGAGVVRTDQNFVANRYNRGEQADIGNFFEWDGNYPQPQWLGSYEYDKRDTVETAAYVVSRWSLADPLKLILGARYSDWDAEGFDWRGPYEYGNDNVITPYAGLVYDFAEHYTAYVSYTEIFNPQNSKDANGDLLDPVEGANYEAGIKAEFYDGQLNLAAAVFRIEQDNVAQADGDNLVPGTDDQAYYGAQGVVSDGYELEASGELAPGWSLSVGWSSFTAEDADGNPVNTNQPRKLLNLFTKYELDAWVNGLSIGAGVNWEDENYTDATNPVTGDAERLTQEAFTLVRLMANYEFSDQLSVQFNINNALDETYYSQIGFYSQLAYGAPRDYELSLNYRF</sequence>
<evidence type="ECO:0000256" key="16">
    <source>
        <dbReference type="RuleBase" id="RU003357"/>
    </source>
</evidence>
<evidence type="ECO:0000256" key="1">
    <source>
        <dbReference type="ARBA" id="ARBA00004571"/>
    </source>
</evidence>
<dbReference type="Proteomes" id="UP001168380">
    <property type="component" value="Unassembled WGS sequence"/>
</dbReference>
<dbReference type="InterPro" id="IPR037066">
    <property type="entry name" value="Plug_dom_sf"/>
</dbReference>
<dbReference type="InterPro" id="IPR012910">
    <property type="entry name" value="Plug_dom"/>
</dbReference>
<feature type="signal peptide" evidence="17">
    <location>
        <begin position="1"/>
        <end position="25"/>
    </location>
</feature>
<keyword evidence="4 14" id="KW-1134">Transmembrane beta strand</keyword>
<dbReference type="NCBIfam" id="TIGR01783">
    <property type="entry name" value="TonB-siderophor"/>
    <property type="match status" value="1"/>
</dbReference>
<keyword evidence="12 20" id="KW-0675">Receptor</keyword>
<evidence type="ECO:0000259" key="18">
    <source>
        <dbReference type="Pfam" id="PF00593"/>
    </source>
</evidence>
<keyword evidence="3 14" id="KW-0813">Transport</keyword>
<protein>
    <submittedName>
        <fullName evidence="20">TonB-dependent siderophore receptor</fullName>
    </submittedName>
</protein>
<evidence type="ECO:0000256" key="15">
    <source>
        <dbReference type="PROSITE-ProRule" id="PRU10144"/>
    </source>
</evidence>
<evidence type="ECO:0000256" key="5">
    <source>
        <dbReference type="ARBA" id="ARBA00022496"/>
    </source>
</evidence>
<keyword evidence="7 17" id="KW-0732">Signal</keyword>
<evidence type="ECO:0000259" key="19">
    <source>
        <dbReference type="Pfam" id="PF07715"/>
    </source>
</evidence>
<feature type="domain" description="TonB-dependent receptor plug" evidence="19">
    <location>
        <begin position="66"/>
        <end position="166"/>
    </location>
</feature>
<dbReference type="Gene3D" id="2.170.130.10">
    <property type="entry name" value="TonB-dependent receptor, plug domain"/>
    <property type="match status" value="1"/>
</dbReference>
<dbReference type="RefSeq" id="WP_302714563.1">
    <property type="nucleotide sequence ID" value="NZ_JAULRT010000062.1"/>
</dbReference>
<keyword evidence="11 14" id="KW-0472">Membrane</keyword>
<dbReference type="Gene3D" id="2.40.170.20">
    <property type="entry name" value="TonB-dependent receptor, beta-barrel domain"/>
    <property type="match status" value="1"/>
</dbReference>
<dbReference type="CDD" id="cd01347">
    <property type="entry name" value="ligand_gated_channel"/>
    <property type="match status" value="1"/>
</dbReference>
<keyword evidence="5" id="KW-0410">Iron transport</keyword>
<evidence type="ECO:0000256" key="10">
    <source>
        <dbReference type="ARBA" id="ARBA00023077"/>
    </source>
</evidence>
<evidence type="ECO:0000256" key="9">
    <source>
        <dbReference type="ARBA" id="ARBA00023065"/>
    </source>
</evidence>
<dbReference type="InterPro" id="IPR010105">
    <property type="entry name" value="TonB_sidphr_rcpt"/>
</dbReference>
<reference evidence="20" key="1">
    <citation type="submission" date="2023-07" db="EMBL/GenBank/DDBJ databases">
        <title>Gilvimarinus algae sp. nov., isolated from the surface of Kelp.</title>
        <authorList>
            <person name="Sun Y.Y."/>
            <person name="Gong Y."/>
            <person name="Du Z.J."/>
        </authorList>
    </citation>
    <scope>NUCLEOTIDE SEQUENCE</scope>
    <source>
        <strain evidence="20">SDUM040014</strain>
    </source>
</reference>
<dbReference type="PANTHER" id="PTHR32552:SF74">
    <property type="entry name" value="HYDROXAMATE SIDEROPHORE RECEPTOR FHUE"/>
    <property type="match status" value="1"/>
</dbReference>
<organism evidence="20 21">
    <name type="scientific">Gilvimarinus algae</name>
    <dbReference type="NCBI Taxonomy" id="3058037"/>
    <lineage>
        <taxon>Bacteria</taxon>
        <taxon>Pseudomonadati</taxon>
        <taxon>Pseudomonadota</taxon>
        <taxon>Gammaproteobacteria</taxon>
        <taxon>Cellvibrionales</taxon>
        <taxon>Cellvibrionaceae</taxon>
        <taxon>Gilvimarinus</taxon>
    </lineage>
</organism>
<dbReference type="EMBL" id="JAULRT010000062">
    <property type="protein sequence ID" value="MDO3383642.1"/>
    <property type="molecule type" value="Genomic_DNA"/>
</dbReference>
<comment type="similarity">
    <text evidence="2 14 16">Belongs to the TonB-dependent receptor family.</text>
</comment>
<evidence type="ECO:0000313" key="20">
    <source>
        <dbReference type="EMBL" id="MDO3383642.1"/>
    </source>
</evidence>
<feature type="chain" id="PRO_5045726221" evidence="17">
    <location>
        <begin position="26"/>
        <end position="717"/>
    </location>
</feature>
<evidence type="ECO:0000256" key="13">
    <source>
        <dbReference type="ARBA" id="ARBA00023237"/>
    </source>
</evidence>
<keyword evidence="6 14" id="KW-0812">Transmembrane</keyword>
<evidence type="ECO:0000256" key="7">
    <source>
        <dbReference type="ARBA" id="ARBA00022729"/>
    </source>
</evidence>
<evidence type="ECO:0000256" key="8">
    <source>
        <dbReference type="ARBA" id="ARBA00023004"/>
    </source>
</evidence>
<dbReference type="InterPro" id="IPR039426">
    <property type="entry name" value="TonB-dep_rcpt-like"/>
</dbReference>
<evidence type="ECO:0000256" key="14">
    <source>
        <dbReference type="PROSITE-ProRule" id="PRU01360"/>
    </source>
</evidence>
<dbReference type="PANTHER" id="PTHR32552">
    <property type="entry name" value="FERRICHROME IRON RECEPTOR-RELATED"/>
    <property type="match status" value="1"/>
</dbReference>
<dbReference type="PROSITE" id="PS52016">
    <property type="entry name" value="TONB_DEPENDENT_REC_3"/>
    <property type="match status" value="1"/>
</dbReference>
<evidence type="ECO:0000256" key="17">
    <source>
        <dbReference type="SAM" id="SignalP"/>
    </source>
</evidence>
<dbReference type="PROSITE" id="PS01156">
    <property type="entry name" value="TONB_DEPENDENT_REC_2"/>
    <property type="match status" value="1"/>
</dbReference>
<evidence type="ECO:0000256" key="6">
    <source>
        <dbReference type="ARBA" id="ARBA00022692"/>
    </source>
</evidence>
<dbReference type="SUPFAM" id="SSF56935">
    <property type="entry name" value="Porins"/>
    <property type="match status" value="1"/>
</dbReference>
<evidence type="ECO:0000256" key="12">
    <source>
        <dbReference type="ARBA" id="ARBA00023170"/>
    </source>
</evidence>
<name>A0ABT8THR4_9GAMM</name>
<dbReference type="InterPro" id="IPR010917">
    <property type="entry name" value="TonB_rcpt_CS"/>
</dbReference>
<dbReference type="InterPro" id="IPR000531">
    <property type="entry name" value="Beta-barrel_TonB"/>
</dbReference>
<dbReference type="InterPro" id="IPR036942">
    <property type="entry name" value="Beta-barrel_TonB_sf"/>
</dbReference>
<accession>A0ABT8THR4</accession>
<feature type="short sequence motif" description="TonB C-terminal box" evidence="15">
    <location>
        <begin position="700"/>
        <end position="717"/>
    </location>
</feature>
<evidence type="ECO:0000256" key="4">
    <source>
        <dbReference type="ARBA" id="ARBA00022452"/>
    </source>
</evidence>
<proteinExistence type="inferred from homology"/>
<keyword evidence="21" id="KW-1185">Reference proteome</keyword>
<keyword evidence="10 16" id="KW-0798">TonB box</keyword>
<comment type="subcellular location">
    <subcellularLocation>
        <location evidence="1 14">Cell outer membrane</location>
        <topology evidence="1 14">Multi-pass membrane protein</topology>
    </subcellularLocation>
</comment>
<dbReference type="Pfam" id="PF00593">
    <property type="entry name" value="TonB_dep_Rec_b-barrel"/>
    <property type="match status" value="1"/>
</dbReference>
<dbReference type="PROSITE" id="PS51257">
    <property type="entry name" value="PROKAR_LIPOPROTEIN"/>
    <property type="match status" value="1"/>
</dbReference>